<keyword evidence="1" id="KW-0812">Transmembrane</keyword>
<feature type="transmembrane region" description="Helical" evidence="1">
    <location>
        <begin position="7"/>
        <end position="26"/>
    </location>
</feature>
<proteinExistence type="predicted"/>
<reference evidence="2 3" key="1">
    <citation type="submission" date="2016-09" db="EMBL/GenBank/DDBJ databases">
        <authorList>
            <person name="Capua I."/>
            <person name="De Benedictis P."/>
            <person name="Joannis T."/>
            <person name="Lombin L.H."/>
            <person name="Cattoli G."/>
        </authorList>
    </citation>
    <scope>NUCLEOTIDE SEQUENCE [LARGE SCALE GENOMIC DNA]</scope>
    <source>
        <strain evidence="2 3">GB001</strain>
    </source>
</reference>
<evidence type="ECO:0008006" key="4">
    <source>
        <dbReference type="Google" id="ProtNLM"/>
    </source>
</evidence>
<accession>A0A1C6YV01</accession>
<keyword evidence="1" id="KW-1133">Transmembrane helix</keyword>
<feature type="transmembrane region" description="Helical" evidence="1">
    <location>
        <begin position="56"/>
        <end position="80"/>
    </location>
</feature>
<name>A0A1C6YV01_HAFAL</name>
<organism evidence="2 3">
    <name type="scientific">Hafnia alvei</name>
    <dbReference type="NCBI Taxonomy" id="569"/>
    <lineage>
        <taxon>Bacteria</taxon>
        <taxon>Pseudomonadati</taxon>
        <taxon>Pseudomonadota</taxon>
        <taxon>Gammaproteobacteria</taxon>
        <taxon>Enterobacterales</taxon>
        <taxon>Hafniaceae</taxon>
        <taxon>Hafnia</taxon>
    </lineage>
</organism>
<gene>
    <name evidence="2" type="ORF">BN1044_00140</name>
</gene>
<sequence>MFTSKLLWIAIFIFGVVPPVIILVLYDYSVSGEYFSLLSKGINISLSKKSGDWSNFGSLLSGVFTLLSAIASLATLIFLLQQQKKNDQERSEQLRIQKEIQDKNNLHLEAKKELMKFEMYKTHKEMFDDVLNKIEIASSGFKFKDRNSLYNKIFTNNSFFNIEIKVEIQSNLFLDVIKKRYLCLLENVKNHWGIDNNDSKIFSYIYEFKLINDELGLESVEEPKSWDFLYAGRPIGLNALTPWVSFLTYHNMISDILSFTGNGRLQDKIISDWGEIIFESISKITLPFDSNDVITYKNFGLLCPYNELGSLTNLIELYEICKKNRRVDPTRLQCTYTHIISSYSPSIIYERFPRNINDVYRKALDIYNRELAKI</sequence>
<evidence type="ECO:0000256" key="1">
    <source>
        <dbReference type="SAM" id="Phobius"/>
    </source>
</evidence>
<evidence type="ECO:0000313" key="3">
    <source>
        <dbReference type="Proteomes" id="UP000094844"/>
    </source>
</evidence>
<protein>
    <recommendedName>
        <fullName evidence="4">Phage abortive infection protein</fullName>
    </recommendedName>
</protein>
<dbReference type="Proteomes" id="UP000094844">
    <property type="component" value="Unassembled WGS sequence"/>
</dbReference>
<dbReference type="EMBL" id="FMIQ01000003">
    <property type="protein sequence ID" value="SCM50692.1"/>
    <property type="molecule type" value="Genomic_DNA"/>
</dbReference>
<dbReference type="AlphaFoldDB" id="A0A1C6YV01"/>
<keyword evidence="1" id="KW-0472">Membrane</keyword>
<evidence type="ECO:0000313" key="2">
    <source>
        <dbReference type="EMBL" id="SCM50692.1"/>
    </source>
</evidence>